<gene>
    <name evidence="2" type="ORF">GGR88_001214</name>
</gene>
<evidence type="ECO:0000313" key="3">
    <source>
        <dbReference type="Proteomes" id="UP000734218"/>
    </source>
</evidence>
<organism evidence="2 3">
    <name type="scientific">Sphingomonas jejuensis</name>
    <dbReference type="NCBI Taxonomy" id="904715"/>
    <lineage>
        <taxon>Bacteria</taxon>
        <taxon>Pseudomonadati</taxon>
        <taxon>Pseudomonadota</taxon>
        <taxon>Alphaproteobacteria</taxon>
        <taxon>Sphingomonadales</taxon>
        <taxon>Sphingomonadaceae</taxon>
        <taxon>Sphingomonas</taxon>
    </lineage>
</organism>
<protein>
    <submittedName>
        <fullName evidence="2">Uncharacterized protein</fullName>
    </submittedName>
</protein>
<sequence length="52" mass="5964">MTERRSDGEHKPEPSHGPDEEGEVPLPEHAHDDDRAAWVHKRGSDKRPVDDR</sequence>
<keyword evidence="3" id="KW-1185">Reference proteome</keyword>
<proteinExistence type="predicted"/>
<dbReference type="Proteomes" id="UP000734218">
    <property type="component" value="Unassembled WGS sequence"/>
</dbReference>
<reference evidence="2 3" key="1">
    <citation type="submission" date="2020-03" db="EMBL/GenBank/DDBJ databases">
        <title>Genomic Encyclopedia of Type Strains, Phase IV (KMG-IV): sequencing the most valuable type-strain genomes for metagenomic binning, comparative biology and taxonomic classification.</title>
        <authorList>
            <person name="Goeker M."/>
        </authorList>
    </citation>
    <scope>NUCLEOTIDE SEQUENCE [LARGE SCALE GENOMIC DNA]</scope>
    <source>
        <strain evidence="2 3">DSM 27651</strain>
    </source>
</reference>
<feature type="compositionally biased region" description="Basic and acidic residues" evidence="1">
    <location>
        <begin position="1"/>
        <end position="19"/>
    </location>
</feature>
<evidence type="ECO:0000256" key="1">
    <source>
        <dbReference type="SAM" id="MobiDB-lite"/>
    </source>
</evidence>
<dbReference type="EMBL" id="JAATJE010000001">
    <property type="protein sequence ID" value="NJC33740.1"/>
    <property type="molecule type" value="Genomic_DNA"/>
</dbReference>
<feature type="region of interest" description="Disordered" evidence="1">
    <location>
        <begin position="1"/>
        <end position="52"/>
    </location>
</feature>
<feature type="compositionally biased region" description="Basic and acidic residues" evidence="1">
    <location>
        <begin position="26"/>
        <end position="37"/>
    </location>
</feature>
<comment type="caution">
    <text evidence="2">The sequence shown here is derived from an EMBL/GenBank/DDBJ whole genome shotgun (WGS) entry which is preliminary data.</text>
</comment>
<evidence type="ECO:0000313" key="2">
    <source>
        <dbReference type="EMBL" id="NJC33740.1"/>
    </source>
</evidence>
<name>A0ABX0XM04_9SPHN</name>
<dbReference type="RefSeq" id="WP_167953690.1">
    <property type="nucleotide sequence ID" value="NZ_JAATJE010000001.1"/>
</dbReference>
<accession>A0ABX0XM04</accession>